<accession>A0A433SFK3</accession>
<evidence type="ECO:0000313" key="2">
    <source>
        <dbReference type="EMBL" id="RUS67531.1"/>
    </source>
</evidence>
<organism evidence="2 3">
    <name type="scientific">Saezia sanguinis</name>
    <dbReference type="NCBI Taxonomy" id="1965230"/>
    <lineage>
        <taxon>Bacteria</taxon>
        <taxon>Pseudomonadati</taxon>
        <taxon>Pseudomonadota</taxon>
        <taxon>Betaproteobacteria</taxon>
        <taxon>Burkholderiales</taxon>
        <taxon>Saeziaceae</taxon>
        <taxon>Saezia</taxon>
    </lineage>
</organism>
<dbReference type="AlphaFoldDB" id="A0A433SFK3"/>
<evidence type="ECO:0000256" key="1">
    <source>
        <dbReference type="SAM" id="Phobius"/>
    </source>
</evidence>
<dbReference type="Proteomes" id="UP000286947">
    <property type="component" value="Unassembled WGS sequence"/>
</dbReference>
<dbReference type="EMBL" id="PQSP01000001">
    <property type="protein sequence ID" value="RUS67531.1"/>
    <property type="molecule type" value="Genomic_DNA"/>
</dbReference>
<proteinExistence type="predicted"/>
<keyword evidence="1" id="KW-0812">Transmembrane</keyword>
<gene>
    <name evidence="2" type="ORF">CUZ56_00005</name>
</gene>
<name>A0A433SFK3_9BURK</name>
<comment type="caution">
    <text evidence="2">The sequence shown here is derived from an EMBL/GenBank/DDBJ whole genome shotgun (WGS) entry which is preliminary data.</text>
</comment>
<keyword evidence="1" id="KW-0472">Membrane</keyword>
<sequence>MVPVDASAILLPPLDVALMPAELVFVPVTVILAALFRVWLPAPCMEMPVPMPAPVRALISPASVVTLLAVEPKT</sequence>
<reference evidence="2 3" key="1">
    <citation type="submission" date="2018-01" db="EMBL/GenBank/DDBJ databases">
        <title>Saezia sanguinis gen. nov., sp. nov., in the order Burkholderiales isolated from human blood.</title>
        <authorList>
            <person name="Medina-Pascual M.J."/>
            <person name="Valdezate S."/>
            <person name="Monzon S."/>
            <person name="Cuesta I."/>
            <person name="Carrasco G."/>
            <person name="Villalon P."/>
            <person name="Saez-Nieto J.A."/>
        </authorList>
    </citation>
    <scope>NUCLEOTIDE SEQUENCE [LARGE SCALE GENOMIC DNA]</scope>
    <source>
        <strain evidence="2 3">CNM695-12</strain>
    </source>
</reference>
<keyword evidence="1" id="KW-1133">Transmembrane helix</keyword>
<keyword evidence="3" id="KW-1185">Reference proteome</keyword>
<feature type="transmembrane region" description="Helical" evidence="1">
    <location>
        <begin position="20"/>
        <end position="40"/>
    </location>
</feature>
<protein>
    <submittedName>
        <fullName evidence="2">Uncharacterized protein</fullName>
    </submittedName>
</protein>
<evidence type="ECO:0000313" key="3">
    <source>
        <dbReference type="Proteomes" id="UP000286947"/>
    </source>
</evidence>